<dbReference type="OrthoDB" id="429813at2759"/>
<dbReference type="RefSeq" id="XP_033460261.1">
    <property type="nucleotide sequence ID" value="XM_033602561.1"/>
</dbReference>
<name>A0A6J3M599_9PEZI</name>
<reference evidence="2" key="1">
    <citation type="submission" date="2020-01" db="EMBL/GenBank/DDBJ databases">
        <authorList>
            <consortium name="DOE Joint Genome Institute"/>
            <person name="Haridas S."/>
            <person name="Albert R."/>
            <person name="Binder M."/>
            <person name="Bloem J."/>
            <person name="Labutti K."/>
            <person name="Salamov A."/>
            <person name="Andreopoulos B."/>
            <person name="Baker S.E."/>
            <person name="Barry K."/>
            <person name="Bills G."/>
            <person name="Bluhm B.H."/>
            <person name="Cannon C."/>
            <person name="Castanera R."/>
            <person name="Culley D.E."/>
            <person name="Daum C."/>
            <person name="Ezra D."/>
            <person name="Gonzalez J.B."/>
            <person name="Henrissat B."/>
            <person name="Kuo A."/>
            <person name="Liang C."/>
            <person name="Lipzen A."/>
            <person name="Lutzoni F."/>
            <person name="Magnuson J."/>
            <person name="Mondo S."/>
            <person name="Nolan M."/>
            <person name="Ohm R."/>
            <person name="Pangilinan J."/>
            <person name="Park H.-J."/>
            <person name="Ramirez L."/>
            <person name="Alfaro M."/>
            <person name="Sun H."/>
            <person name="Tritt A."/>
            <person name="Yoshinaga Y."/>
            <person name="Zwiers L.-H."/>
            <person name="Turgeon B.G."/>
            <person name="Goodwin S.B."/>
            <person name="Spatafora J.W."/>
            <person name="Crous P.W."/>
            <person name="Grigoriev I.V."/>
        </authorList>
    </citation>
    <scope>NUCLEOTIDE SEQUENCE</scope>
    <source>
        <strain evidence="2">CBS 342.82</strain>
    </source>
</reference>
<dbReference type="Proteomes" id="UP000504637">
    <property type="component" value="Unplaced"/>
</dbReference>
<reference evidence="2" key="2">
    <citation type="submission" date="2020-04" db="EMBL/GenBank/DDBJ databases">
        <authorList>
            <consortium name="NCBI Genome Project"/>
        </authorList>
    </citation>
    <scope>NUCLEOTIDE SEQUENCE</scope>
    <source>
        <strain evidence="2">CBS 342.82</strain>
    </source>
</reference>
<dbReference type="PANTHER" id="PTHR37285:SF5">
    <property type="entry name" value="SPORE WALL MATURATION PROTEIN DIT1"/>
    <property type="match status" value="1"/>
</dbReference>
<dbReference type="AlphaFoldDB" id="A0A6J3M599"/>
<gene>
    <name evidence="2" type="ORF">K489DRAFT_357632</name>
</gene>
<proteinExistence type="predicted"/>
<dbReference type="Pfam" id="PF05141">
    <property type="entry name" value="DIT1_PvcA"/>
    <property type="match status" value="1"/>
</dbReference>
<evidence type="ECO:0008006" key="3">
    <source>
        <dbReference type="Google" id="ProtNLM"/>
    </source>
</evidence>
<sequence>MANRSQNFFERIRANYIRGLDGRLLSCTGQAAQKLTNCWPGVLAHLPTRSLSSRKLVSCYIQSSTIQDYSTPFEEDLVLHEILHVSGACIVGLIAATSPGASSINDTIHAGITLDSAKNDLIHSSAPGVADDNFEAAQKITDAFDTALRYNSTSDKWLSVGRANFLQRVAFYTSWDTPVELCVPAFPCKSSNLDKVGGVLPDRGEYIALDNLYRFLGKVKAIYAPGAIMWIISDGHVFSDCIGVDDSTVDRYSATLQTMNSNIAGDHPDVEPIRFRSLPDLLHLNDATMRQQLRTGNFSSVAHFLDTKLHDEAELSRQILIDGFGPDPAVLRLQISGQDPSVLALYRGFTKFMLEDLDRLLASTTSRSQRRKLSSKVAFEMINRNQAYSNLVEAMLPHHIRLSIHAHDNSGPKFAIQLLGPGVRTTNKLDPCGELVTSVDLLHVPTPWHGCIVEIKDHPLLYLTKSKLALQAIEVETHRGQWTSAGPHFQGACYTLEEVTSSHTGFTQPARVSNIGEMGATPSPSKQRTHKSFLTSITLLLWRSLPFRSMFSYISRWRVWDIRMILHMR</sequence>
<evidence type="ECO:0000313" key="1">
    <source>
        <dbReference type="Proteomes" id="UP000504637"/>
    </source>
</evidence>
<dbReference type="PANTHER" id="PTHR37285">
    <property type="entry name" value="SPORE WALL MATURATION PROTEIN DIT1"/>
    <property type="match status" value="1"/>
</dbReference>
<reference evidence="2" key="3">
    <citation type="submission" date="2025-08" db="UniProtKB">
        <authorList>
            <consortium name="RefSeq"/>
        </authorList>
    </citation>
    <scope>IDENTIFICATION</scope>
    <source>
        <strain evidence="2">CBS 342.82</strain>
    </source>
</reference>
<evidence type="ECO:0000313" key="2">
    <source>
        <dbReference type="RefSeq" id="XP_033460261.1"/>
    </source>
</evidence>
<keyword evidence="1" id="KW-1185">Reference proteome</keyword>
<organism evidence="2">
    <name type="scientific">Dissoconium aciculare CBS 342.82</name>
    <dbReference type="NCBI Taxonomy" id="1314786"/>
    <lineage>
        <taxon>Eukaryota</taxon>
        <taxon>Fungi</taxon>
        <taxon>Dikarya</taxon>
        <taxon>Ascomycota</taxon>
        <taxon>Pezizomycotina</taxon>
        <taxon>Dothideomycetes</taxon>
        <taxon>Dothideomycetidae</taxon>
        <taxon>Mycosphaerellales</taxon>
        <taxon>Dissoconiaceae</taxon>
        <taxon>Dissoconium</taxon>
    </lineage>
</organism>
<accession>A0A6J3M599</accession>
<protein>
    <recommendedName>
        <fullName evidence="3">Pyoverdine/dityrosine biosynthesis protein</fullName>
    </recommendedName>
</protein>
<dbReference type="GeneID" id="54360361"/>
<dbReference type="InterPro" id="IPR007817">
    <property type="entry name" value="Isocyanide_synthase_DIT1"/>
</dbReference>